<dbReference type="GO" id="GO:0016987">
    <property type="term" value="F:sigma factor activity"/>
    <property type="evidence" value="ECO:0007669"/>
    <property type="project" value="UniProtKB-KW"/>
</dbReference>
<dbReference type="NCBIfam" id="TIGR02937">
    <property type="entry name" value="sigma70-ECF"/>
    <property type="match status" value="1"/>
</dbReference>
<dbReference type="GO" id="GO:0003677">
    <property type="term" value="F:DNA binding"/>
    <property type="evidence" value="ECO:0007669"/>
    <property type="project" value="UniProtKB-KW"/>
</dbReference>
<evidence type="ECO:0000256" key="3">
    <source>
        <dbReference type="ARBA" id="ARBA00023082"/>
    </source>
</evidence>
<dbReference type="PANTHER" id="PTHR43133">
    <property type="entry name" value="RNA POLYMERASE ECF-TYPE SIGMA FACTO"/>
    <property type="match status" value="1"/>
</dbReference>
<evidence type="ECO:0000256" key="4">
    <source>
        <dbReference type="ARBA" id="ARBA00023125"/>
    </source>
</evidence>
<accession>A0A517QBK1</accession>
<gene>
    <name evidence="7" type="ORF">Enr10x_43240</name>
</gene>
<dbReference type="GO" id="GO:0006352">
    <property type="term" value="P:DNA-templated transcription initiation"/>
    <property type="evidence" value="ECO:0007669"/>
    <property type="project" value="InterPro"/>
</dbReference>
<comment type="similarity">
    <text evidence="1">Belongs to the sigma-70 factor family. ECF subfamily.</text>
</comment>
<keyword evidence="8" id="KW-1185">Reference proteome</keyword>
<evidence type="ECO:0000313" key="7">
    <source>
        <dbReference type="EMBL" id="QDT28976.1"/>
    </source>
</evidence>
<evidence type="ECO:0000313" key="8">
    <source>
        <dbReference type="Proteomes" id="UP000315647"/>
    </source>
</evidence>
<feature type="domain" description="RNA polymerase sigma-70 ECF-like HTH" evidence="6">
    <location>
        <begin position="7"/>
        <end position="189"/>
    </location>
</feature>
<dbReference type="Pfam" id="PF07638">
    <property type="entry name" value="Sigma70_ECF"/>
    <property type="match status" value="1"/>
</dbReference>
<proteinExistence type="inferred from homology"/>
<name>A0A517QBK1_9PLAN</name>
<keyword evidence="4" id="KW-0238">DNA-binding</keyword>
<dbReference type="EMBL" id="CP037421">
    <property type="protein sequence ID" value="QDT28976.1"/>
    <property type="molecule type" value="Genomic_DNA"/>
</dbReference>
<dbReference type="Gene3D" id="1.10.10.10">
    <property type="entry name" value="Winged helix-like DNA-binding domain superfamily/Winged helix DNA-binding domain"/>
    <property type="match status" value="1"/>
</dbReference>
<keyword evidence="2" id="KW-0805">Transcription regulation</keyword>
<dbReference type="InterPro" id="IPR053812">
    <property type="entry name" value="HTH_Sigma70_ECF-like"/>
</dbReference>
<evidence type="ECO:0000256" key="1">
    <source>
        <dbReference type="ARBA" id="ARBA00010641"/>
    </source>
</evidence>
<dbReference type="InterPro" id="IPR013324">
    <property type="entry name" value="RNA_pol_sigma_r3/r4-like"/>
</dbReference>
<dbReference type="Proteomes" id="UP000315647">
    <property type="component" value="Chromosome"/>
</dbReference>
<keyword evidence="5" id="KW-0804">Transcription</keyword>
<dbReference type="SUPFAM" id="SSF88659">
    <property type="entry name" value="Sigma3 and sigma4 domains of RNA polymerase sigma factors"/>
    <property type="match status" value="1"/>
</dbReference>
<evidence type="ECO:0000256" key="2">
    <source>
        <dbReference type="ARBA" id="ARBA00023015"/>
    </source>
</evidence>
<organism evidence="7 8">
    <name type="scientific">Gimesia panareensis</name>
    <dbReference type="NCBI Taxonomy" id="2527978"/>
    <lineage>
        <taxon>Bacteria</taxon>
        <taxon>Pseudomonadati</taxon>
        <taxon>Planctomycetota</taxon>
        <taxon>Planctomycetia</taxon>
        <taxon>Planctomycetales</taxon>
        <taxon>Planctomycetaceae</taxon>
        <taxon>Gimesia</taxon>
    </lineage>
</organism>
<dbReference type="InterPro" id="IPR013325">
    <property type="entry name" value="RNA_pol_sigma_r2"/>
</dbReference>
<keyword evidence="3" id="KW-0731">Sigma factor</keyword>
<dbReference type="SUPFAM" id="SSF88946">
    <property type="entry name" value="Sigma2 domain of RNA polymerase sigma factors"/>
    <property type="match status" value="1"/>
</dbReference>
<sequence length="196" mass="22542">MDSSEGSISDLINAWTENESAAVERLQLEYFHRLRALARRVLNGFPAAAVEADDVVQSALISLCRFMRRPETPRDKDRNDLWRLLCQIVVYKSRQRMRSRTKGLPGGQERPMIDYESPEQAVKIEAALQHVSTNEFDLIVHDALDQLDEPLQRIAMLMMEGYTQTEMATRLGCSRRTIIRKINLLKQLLAVLLEED</sequence>
<reference evidence="7 8" key="1">
    <citation type="submission" date="2019-03" db="EMBL/GenBank/DDBJ databases">
        <title>Deep-cultivation of Planctomycetes and their phenomic and genomic characterization uncovers novel biology.</title>
        <authorList>
            <person name="Wiegand S."/>
            <person name="Jogler M."/>
            <person name="Boedeker C."/>
            <person name="Pinto D."/>
            <person name="Vollmers J."/>
            <person name="Rivas-Marin E."/>
            <person name="Kohn T."/>
            <person name="Peeters S.H."/>
            <person name="Heuer A."/>
            <person name="Rast P."/>
            <person name="Oberbeckmann S."/>
            <person name="Bunk B."/>
            <person name="Jeske O."/>
            <person name="Meyerdierks A."/>
            <person name="Storesund J.E."/>
            <person name="Kallscheuer N."/>
            <person name="Luecker S."/>
            <person name="Lage O.M."/>
            <person name="Pohl T."/>
            <person name="Merkel B.J."/>
            <person name="Hornburger P."/>
            <person name="Mueller R.-W."/>
            <person name="Bruemmer F."/>
            <person name="Labrenz M."/>
            <person name="Spormann A.M."/>
            <person name="Op den Camp H."/>
            <person name="Overmann J."/>
            <person name="Amann R."/>
            <person name="Jetten M.S.M."/>
            <person name="Mascher T."/>
            <person name="Medema M.H."/>
            <person name="Devos D.P."/>
            <person name="Kaster A.-K."/>
            <person name="Ovreas L."/>
            <person name="Rohde M."/>
            <person name="Galperin M.Y."/>
            <person name="Jogler C."/>
        </authorList>
    </citation>
    <scope>NUCLEOTIDE SEQUENCE [LARGE SCALE GENOMIC DNA]</scope>
    <source>
        <strain evidence="7 8">Enr10</strain>
    </source>
</reference>
<protein>
    <submittedName>
        <fullName evidence="7">RNA polymerase sigma factor SigM</fullName>
    </submittedName>
</protein>
<dbReference type="Gene3D" id="1.10.1740.10">
    <property type="match status" value="1"/>
</dbReference>
<evidence type="ECO:0000259" key="6">
    <source>
        <dbReference type="Pfam" id="PF07638"/>
    </source>
</evidence>
<dbReference type="InterPro" id="IPR036388">
    <property type="entry name" value="WH-like_DNA-bd_sf"/>
</dbReference>
<dbReference type="RefSeq" id="WP_145451268.1">
    <property type="nucleotide sequence ID" value="NZ_CP037421.1"/>
</dbReference>
<dbReference type="InterPro" id="IPR014284">
    <property type="entry name" value="RNA_pol_sigma-70_dom"/>
</dbReference>
<dbReference type="AlphaFoldDB" id="A0A517QBK1"/>
<dbReference type="PANTHER" id="PTHR43133:SF8">
    <property type="entry name" value="RNA POLYMERASE SIGMA FACTOR HI_1459-RELATED"/>
    <property type="match status" value="1"/>
</dbReference>
<evidence type="ECO:0000256" key="5">
    <source>
        <dbReference type="ARBA" id="ARBA00023163"/>
    </source>
</evidence>
<dbReference type="InterPro" id="IPR039425">
    <property type="entry name" value="RNA_pol_sigma-70-like"/>
</dbReference>